<keyword evidence="1" id="KW-0812">Transmembrane</keyword>
<evidence type="ECO:0000313" key="2">
    <source>
        <dbReference type="EMBL" id="MCH1625605.1"/>
    </source>
</evidence>
<feature type="transmembrane region" description="Helical" evidence="1">
    <location>
        <begin position="15"/>
        <end position="34"/>
    </location>
</feature>
<accession>A0AAW5DY90</accession>
<sequence length="97" mass="11383">MVEIMMDFSDLPTLYPIYVSLLLGLSFKLIWSWVKKYSYEHSLSRTSRYDGMNISTFEVKNQHIQVSSIQAWLSKIIRRKDCPSDDGSDHHLPRLSM</sequence>
<evidence type="ECO:0000256" key="1">
    <source>
        <dbReference type="SAM" id="Phobius"/>
    </source>
</evidence>
<dbReference type="AlphaFoldDB" id="A0AAW5DY90"/>
<proteinExistence type="predicted"/>
<evidence type="ECO:0000313" key="3">
    <source>
        <dbReference type="Proteomes" id="UP001431131"/>
    </source>
</evidence>
<evidence type="ECO:0008006" key="4">
    <source>
        <dbReference type="Google" id="ProtNLM"/>
    </source>
</evidence>
<dbReference type="RefSeq" id="WP_240255241.1">
    <property type="nucleotide sequence ID" value="NZ_JAKTTI010000012.1"/>
</dbReference>
<protein>
    <recommendedName>
        <fullName evidence="4">ATP synthase F0 subunit 8</fullName>
    </recommendedName>
</protein>
<organism evidence="2 3">
    <name type="scientific">Fredinandcohnia quinoae</name>
    <dbReference type="NCBI Taxonomy" id="2918902"/>
    <lineage>
        <taxon>Bacteria</taxon>
        <taxon>Bacillati</taxon>
        <taxon>Bacillota</taxon>
        <taxon>Bacilli</taxon>
        <taxon>Bacillales</taxon>
        <taxon>Bacillaceae</taxon>
        <taxon>Fredinandcohnia</taxon>
    </lineage>
</organism>
<name>A0AAW5DY90_9BACI</name>
<gene>
    <name evidence="2" type="ORF">MJG50_09710</name>
</gene>
<dbReference type="EMBL" id="JAKTTI010000012">
    <property type="protein sequence ID" value="MCH1625605.1"/>
    <property type="molecule type" value="Genomic_DNA"/>
</dbReference>
<keyword evidence="1" id="KW-0472">Membrane</keyword>
<keyword evidence="3" id="KW-1185">Reference proteome</keyword>
<reference evidence="2" key="1">
    <citation type="submission" date="2022-02" db="EMBL/GenBank/DDBJ databases">
        <title>Fredinandcohnia quinoae sp. nov. isolated from Chenopodium quinoa seeds.</title>
        <authorList>
            <person name="Saati-Santamaria Z."/>
            <person name="Flores-Felix J.D."/>
            <person name="Igual J.M."/>
            <person name="Velazquez E."/>
            <person name="Garcia-Fraile P."/>
            <person name="Martinez-Molina E."/>
        </authorList>
    </citation>
    <scope>NUCLEOTIDE SEQUENCE</scope>
    <source>
        <strain evidence="2">SECRCQ15</strain>
    </source>
</reference>
<dbReference type="Proteomes" id="UP001431131">
    <property type="component" value="Unassembled WGS sequence"/>
</dbReference>
<comment type="caution">
    <text evidence="2">The sequence shown here is derived from an EMBL/GenBank/DDBJ whole genome shotgun (WGS) entry which is preliminary data.</text>
</comment>
<keyword evidence="1" id="KW-1133">Transmembrane helix</keyword>